<name>A0A7C8M321_9PLEO</name>
<evidence type="ECO:0000313" key="4">
    <source>
        <dbReference type="Proteomes" id="UP000481861"/>
    </source>
</evidence>
<dbReference type="Gene3D" id="1.20.1280.50">
    <property type="match status" value="1"/>
</dbReference>
<organism evidence="3 4">
    <name type="scientific">Massariosphaeria phaeospora</name>
    <dbReference type="NCBI Taxonomy" id="100035"/>
    <lineage>
        <taxon>Eukaryota</taxon>
        <taxon>Fungi</taxon>
        <taxon>Dikarya</taxon>
        <taxon>Ascomycota</taxon>
        <taxon>Pezizomycotina</taxon>
        <taxon>Dothideomycetes</taxon>
        <taxon>Pleosporomycetidae</taxon>
        <taxon>Pleosporales</taxon>
        <taxon>Pleosporales incertae sedis</taxon>
        <taxon>Massariosphaeria</taxon>
    </lineage>
</organism>
<evidence type="ECO:0000259" key="2">
    <source>
        <dbReference type="PROSITE" id="PS50181"/>
    </source>
</evidence>
<feature type="chain" id="PRO_5029022722" description="F-box domain-containing protein" evidence="1">
    <location>
        <begin position="25"/>
        <end position="307"/>
    </location>
</feature>
<keyword evidence="4" id="KW-1185">Reference proteome</keyword>
<dbReference type="OrthoDB" id="5425556at2759"/>
<dbReference type="CDD" id="cd09917">
    <property type="entry name" value="F-box_SF"/>
    <property type="match status" value="1"/>
</dbReference>
<protein>
    <recommendedName>
        <fullName evidence="2">F-box domain-containing protein</fullName>
    </recommendedName>
</protein>
<dbReference type="Pfam" id="PF00646">
    <property type="entry name" value="F-box"/>
    <property type="match status" value="1"/>
</dbReference>
<dbReference type="InterPro" id="IPR032675">
    <property type="entry name" value="LRR_dom_sf"/>
</dbReference>
<evidence type="ECO:0000256" key="1">
    <source>
        <dbReference type="SAM" id="SignalP"/>
    </source>
</evidence>
<accession>A0A7C8M321</accession>
<dbReference type="InterPro" id="IPR001810">
    <property type="entry name" value="F-box_dom"/>
</dbReference>
<dbReference type="PROSITE" id="PS50181">
    <property type="entry name" value="FBOX"/>
    <property type="match status" value="1"/>
</dbReference>
<evidence type="ECO:0000313" key="3">
    <source>
        <dbReference type="EMBL" id="KAF2867216.1"/>
    </source>
</evidence>
<feature type="signal peptide" evidence="1">
    <location>
        <begin position="1"/>
        <end position="24"/>
    </location>
</feature>
<sequence>MARSLLNMPPELLVQILAFLPVQALLKFSQTSQYSHSLAKSSLHTLALGIHTTRVSSAPPHEDDPYNVSVVIPDAQAFDYLTLLSFHTALTTNILFRHGSTLRNLHLSLWTLTEPTSRALASLSALRVLSIRIEAFPHLRAVPHSRFAQQRVEQHKAWSLLASTAAWAPRLHALRIDGAELNTRQLTTLLRPSRWCRELWISNCAMVGPELWTFLASEWEARSALQVLGVMNCGGQLDEHVLDLIGALDGLQFLSLRGCYGLDSDAVEKRNNEAWHIPECILSLPRVVNESGSMLIEVDPAYLEADD</sequence>
<dbReference type="AlphaFoldDB" id="A0A7C8M321"/>
<dbReference type="SUPFAM" id="SSF52047">
    <property type="entry name" value="RNI-like"/>
    <property type="match status" value="1"/>
</dbReference>
<reference evidence="3 4" key="1">
    <citation type="submission" date="2020-01" db="EMBL/GenBank/DDBJ databases">
        <authorList>
            <consortium name="DOE Joint Genome Institute"/>
            <person name="Haridas S."/>
            <person name="Albert R."/>
            <person name="Binder M."/>
            <person name="Bloem J."/>
            <person name="Labutti K."/>
            <person name="Salamov A."/>
            <person name="Andreopoulos B."/>
            <person name="Baker S.E."/>
            <person name="Barry K."/>
            <person name="Bills G."/>
            <person name="Bluhm B.H."/>
            <person name="Cannon C."/>
            <person name="Castanera R."/>
            <person name="Culley D.E."/>
            <person name="Daum C."/>
            <person name="Ezra D."/>
            <person name="Gonzalez J.B."/>
            <person name="Henrissat B."/>
            <person name="Kuo A."/>
            <person name="Liang C."/>
            <person name="Lipzen A."/>
            <person name="Lutzoni F."/>
            <person name="Magnuson J."/>
            <person name="Mondo S."/>
            <person name="Nolan M."/>
            <person name="Ohm R."/>
            <person name="Pangilinan J."/>
            <person name="Park H.-J.H."/>
            <person name="Ramirez L."/>
            <person name="Alfaro M."/>
            <person name="Sun H."/>
            <person name="Tritt A."/>
            <person name="Yoshinaga Y."/>
            <person name="Zwiers L.-H.L."/>
            <person name="Turgeon B.G."/>
            <person name="Goodwin S.B."/>
            <person name="Spatafora J.W."/>
            <person name="Crous P.W."/>
            <person name="Grigoriev I.V."/>
        </authorList>
    </citation>
    <scope>NUCLEOTIDE SEQUENCE [LARGE SCALE GENOMIC DNA]</scope>
    <source>
        <strain evidence="3 4">CBS 611.86</strain>
    </source>
</reference>
<dbReference type="Proteomes" id="UP000481861">
    <property type="component" value="Unassembled WGS sequence"/>
</dbReference>
<dbReference type="SUPFAM" id="SSF81383">
    <property type="entry name" value="F-box domain"/>
    <property type="match status" value="1"/>
</dbReference>
<dbReference type="Gene3D" id="3.80.10.10">
    <property type="entry name" value="Ribonuclease Inhibitor"/>
    <property type="match status" value="1"/>
</dbReference>
<dbReference type="EMBL" id="JAADJZ010000024">
    <property type="protein sequence ID" value="KAF2867216.1"/>
    <property type="molecule type" value="Genomic_DNA"/>
</dbReference>
<proteinExistence type="predicted"/>
<dbReference type="InterPro" id="IPR036047">
    <property type="entry name" value="F-box-like_dom_sf"/>
</dbReference>
<gene>
    <name evidence="3" type="ORF">BDV95DRAFT_503111</name>
</gene>
<comment type="caution">
    <text evidence="3">The sequence shown here is derived from an EMBL/GenBank/DDBJ whole genome shotgun (WGS) entry which is preliminary data.</text>
</comment>
<keyword evidence="1" id="KW-0732">Signal</keyword>
<feature type="domain" description="F-box" evidence="2">
    <location>
        <begin position="2"/>
        <end position="48"/>
    </location>
</feature>